<sequence length="916" mass="97568">MVAASKAVWLRVSCGAYLLLLAATDVADPLQAALDADGDCQGSDCALSALQVRASDEGSCGFSFSDCFAADETSSSGSSLAPLTSLSASLYDDLIMPPPAMNGTTEDMAALRYNLLANSASTVLTQWSFLSDQNIFAYSAAVGANLERDAPTLSACIVAFYKPIHALKGMAALWDQHAELRNRALSGQRLMQAATGDSSSVLPSMENMSHNHLVLKEIVLKMGARQRLSSDPAERLAKMFLGWYTKYAAQFQQKPNFEATAWAFKDGWDAKVKDLWAVLLDVKKRQKAAAQAGGVPLQDAPPEDVYEEAEGLEGEDEHAEPSSGSIPGMGEGSSEAIDRSTMSREEKLAVDSAEAGYRLAHTLSESWGDEHMPKTPVEDAEVTESPEPHEPLEVPSLQTQRTLLDEELDGAASDACCVIDSSPEESSKPSALSRRPHISKSWNSALSPKLTKEQKDSAWACFHASSSCRWISLRCCLACSNVTNPDQEDTFVPADSPDIESVMEACEKAAAAMETALTASPVASKEPQEDEAVSAKEASGMSEMELEQPATPAVASKDDQMRLILEARKAKKAKAAQKAIAADAEVHDDHQVPNDGEQAVEPEAKPKKKPGPKPKTAKGNDLQAEPKKGPVPKRGRKPAAEANDPEAKPEKAPGSKRGPKPANDPEAKPEKAPVSKRGRKPAAEADDPEAKPEKAPPGCKLASEATDPEAKPEKALVSKRGRKPAAEADDPEAKPKKAPGSKQGSKPAAEANDPNTEPDKAAVSKQGCKPAAKANPKAKPEKAPVSKRGPKSKAESNDEASLAQQGPQANDEGPVQRGKPKAKGKCLKRPAARMQEIPIVEPPADNGVPLEAELPKSFARRAMPTGAHGVNKYRRIVGAFNNDVLPKLKDGTKCAAEEATSEYVQTLTQTDHELPK</sequence>
<dbReference type="OrthoDB" id="439364at2759"/>
<keyword evidence="2" id="KW-0732">Signal</keyword>
<feature type="compositionally biased region" description="Acidic residues" evidence="1">
    <location>
        <begin position="301"/>
        <end position="318"/>
    </location>
</feature>
<feature type="compositionally biased region" description="Basic and acidic residues" evidence="1">
    <location>
        <begin position="663"/>
        <end position="673"/>
    </location>
</feature>
<feature type="compositionally biased region" description="Basic and acidic residues" evidence="1">
    <location>
        <begin position="368"/>
        <end position="377"/>
    </location>
</feature>
<feature type="compositionally biased region" description="Basic residues" evidence="1">
    <location>
        <begin position="606"/>
        <end position="616"/>
    </location>
</feature>
<name>A0A1Q9DDM0_SYMMI</name>
<evidence type="ECO:0000256" key="1">
    <source>
        <dbReference type="SAM" id="MobiDB-lite"/>
    </source>
</evidence>
<feature type="region of interest" description="Disordered" evidence="1">
    <location>
        <begin position="518"/>
        <end position="830"/>
    </location>
</feature>
<dbReference type="EMBL" id="LSRX01000587">
    <property type="protein sequence ID" value="OLP93316.1"/>
    <property type="molecule type" value="Genomic_DNA"/>
</dbReference>
<proteinExistence type="predicted"/>
<keyword evidence="4" id="KW-1185">Reference proteome</keyword>
<comment type="caution">
    <text evidence="3">The sequence shown here is derived from an EMBL/GenBank/DDBJ whole genome shotgun (WGS) entry which is preliminary data.</text>
</comment>
<dbReference type="AlphaFoldDB" id="A0A1Q9DDM0"/>
<dbReference type="Proteomes" id="UP000186817">
    <property type="component" value="Unassembled WGS sequence"/>
</dbReference>
<gene>
    <name evidence="3" type="ORF">AK812_SmicGene24798</name>
</gene>
<reference evidence="3 4" key="1">
    <citation type="submission" date="2016-02" db="EMBL/GenBank/DDBJ databases">
        <title>Genome analysis of coral dinoflagellate symbionts highlights evolutionary adaptations to a symbiotic lifestyle.</title>
        <authorList>
            <person name="Aranda M."/>
            <person name="Li Y."/>
            <person name="Liew Y.J."/>
            <person name="Baumgarten S."/>
            <person name="Simakov O."/>
            <person name="Wilson M."/>
            <person name="Piel J."/>
            <person name="Ashoor H."/>
            <person name="Bougouffa S."/>
            <person name="Bajic V.B."/>
            <person name="Ryu T."/>
            <person name="Ravasi T."/>
            <person name="Bayer T."/>
            <person name="Micklem G."/>
            <person name="Kim H."/>
            <person name="Bhak J."/>
            <person name="Lajeunesse T.C."/>
            <person name="Voolstra C.R."/>
        </authorList>
    </citation>
    <scope>NUCLEOTIDE SEQUENCE [LARGE SCALE GENOMIC DNA]</scope>
    <source>
        <strain evidence="3 4">CCMP2467</strain>
    </source>
</reference>
<feature type="chain" id="PRO_5012209528" evidence="2">
    <location>
        <begin position="30"/>
        <end position="916"/>
    </location>
</feature>
<evidence type="ECO:0000313" key="4">
    <source>
        <dbReference type="Proteomes" id="UP000186817"/>
    </source>
</evidence>
<feature type="signal peptide" evidence="2">
    <location>
        <begin position="1"/>
        <end position="29"/>
    </location>
</feature>
<evidence type="ECO:0000313" key="3">
    <source>
        <dbReference type="EMBL" id="OLP93316.1"/>
    </source>
</evidence>
<organism evidence="3 4">
    <name type="scientific">Symbiodinium microadriaticum</name>
    <name type="common">Dinoflagellate</name>
    <name type="synonym">Zooxanthella microadriatica</name>
    <dbReference type="NCBI Taxonomy" id="2951"/>
    <lineage>
        <taxon>Eukaryota</taxon>
        <taxon>Sar</taxon>
        <taxon>Alveolata</taxon>
        <taxon>Dinophyceae</taxon>
        <taxon>Suessiales</taxon>
        <taxon>Symbiodiniaceae</taxon>
        <taxon>Symbiodinium</taxon>
    </lineage>
</organism>
<protein>
    <submittedName>
        <fullName evidence="3">Uncharacterized protein</fullName>
    </submittedName>
</protein>
<feature type="compositionally biased region" description="Basic residues" evidence="1">
    <location>
        <begin position="818"/>
        <end position="830"/>
    </location>
</feature>
<accession>A0A1Q9DDM0</accession>
<feature type="region of interest" description="Disordered" evidence="1">
    <location>
        <begin position="289"/>
        <end position="341"/>
    </location>
</feature>
<dbReference type="OMA" id="SSCRWIS"/>
<feature type="region of interest" description="Disordered" evidence="1">
    <location>
        <begin position="364"/>
        <end position="397"/>
    </location>
</feature>
<evidence type="ECO:0000256" key="2">
    <source>
        <dbReference type="SAM" id="SignalP"/>
    </source>
</evidence>
<feature type="compositionally biased region" description="Basic and acidic residues" evidence="1">
    <location>
        <begin position="556"/>
        <end position="568"/>
    </location>
</feature>